<evidence type="ECO:0000259" key="50">
    <source>
        <dbReference type="PROSITE" id="PS51718"/>
    </source>
</evidence>
<dbReference type="Proteomes" id="UP000694722">
    <property type="component" value="Unplaced"/>
</dbReference>
<dbReference type="GO" id="GO:0005777">
    <property type="term" value="C:peroxisome"/>
    <property type="evidence" value="ECO:0007669"/>
    <property type="project" value="UniProtKB-SubCell"/>
</dbReference>
<dbReference type="InterPro" id="IPR000219">
    <property type="entry name" value="DH_dom"/>
</dbReference>
<comment type="catalytic activity">
    <reaction evidence="43">
        <text>GTP + H2O = GDP + phosphate + H(+)</text>
        <dbReference type="Rhea" id="RHEA:19669"/>
        <dbReference type="ChEBI" id="CHEBI:15377"/>
        <dbReference type="ChEBI" id="CHEBI:15378"/>
        <dbReference type="ChEBI" id="CHEBI:37565"/>
        <dbReference type="ChEBI" id="CHEBI:43474"/>
        <dbReference type="ChEBI" id="CHEBI:58189"/>
        <dbReference type="EC" id="3.6.5.5"/>
    </reaction>
</comment>
<keyword evidence="34" id="KW-0342">GTP-binding</keyword>
<evidence type="ECO:0000256" key="38">
    <source>
        <dbReference type="ARBA" id="ARBA00023176"/>
    </source>
</evidence>
<dbReference type="Pfam" id="PF01363">
    <property type="entry name" value="FYVE"/>
    <property type="match status" value="1"/>
</dbReference>
<feature type="domain" description="GED" evidence="49">
    <location>
        <begin position="1338"/>
        <end position="1415"/>
    </location>
</feature>
<keyword evidence="20" id="KW-0677">Repeat</keyword>
<dbReference type="Proteomes" id="UP000694570">
    <property type="component" value="Unplaced"/>
</dbReference>
<dbReference type="FunFam" id="2.30.29.30:FF:000102">
    <property type="entry name" value="FYVE, RhoGEF and PH domain-containing protein 4"/>
    <property type="match status" value="1"/>
</dbReference>
<dbReference type="GO" id="GO:0042802">
    <property type="term" value="F:identical protein binding"/>
    <property type="evidence" value="ECO:0007669"/>
    <property type="project" value="UniProtKB-ARBA"/>
</dbReference>
<evidence type="ECO:0000256" key="35">
    <source>
        <dbReference type="ARBA" id="ARBA00023136"/>
    </source>
</evidence>
<dbReference type="Proteomes" id="UP000694726">
    <property type="component" value="Unplaced"/>
</dbReference>
<evidence type="ECO:0000256" key="37">
    <source>
        <dbReference type="ARBA" id="ARBA00023175"/>
    </source>
</evidence>
<keyword evidence="28" id="KW-0007">Acetylation</keyword>
<dbReference type="Pfam" id="PF00621">
    <property type="entry name" value="RhoGEF"/>
    <property type="match status" value="1"/>
</dbReference>
<proteinExistence type="predicted"/>
<evidence type="ECO:0000256" key="11">
    <source>
        <dbReference type="ARBA" id="ARBA00018833"/>
    </source>
</evidence>
<dbReference type="CDD" id="cd13236">
    <property type="entry name" value="PH2_FGD1-4"/>
    <property type="match status" value="1"/>
</dbReference>
<evidence type="ECO:0000256" key="14">
    <source>
        <dbReference type="ARBA" id="ARBA00022553"/>
    </source>
</evidence>
<dbReference type="Pfam" id="PF01031">
    <property type="entry name" value="Dynamin_M"/>
    <property type="match status" value="1"/>
</dbReference>
<evidence type="ECO:0000256" key="34">
    <source>
        <dbReference type="ARBA" id="ARBA00023134"/>
    </source>
</evidence>
<evidence type="ECO:0000259" key="48">
    <source>
        <dbReference type="PROSITE" id="PS50178"/>
    </source>
</evidence>
<dbReference type="GO" id="GO:0042995">
    <property type="term" value="C:cell projection"/>
    <property type="evidence" value="ECO:0007669"/>
    <property type="project" value="UniProtKB-SubCell"/>
</dbReference>
<dbReference type="InterPro" id="IPR035941">
    <property type="entry name" value="FGD1-4_PH2"/>
</dbReference>
<feature type="compositionally biased region" description="Basic and acidic residues" evidence="45">
    <location>
        <begin position="168"/>
        <end position="184"/>
    </location>
</feature>
<dbReference type="FunFam" id="1.20.900.10:FF:000013">
    <property type="entry name" value="FYVE, RhoGEF and PH domain-containing protein 4"/>
    <property type="match status" value="1"/>
</dbReference>
<keyword evidence="38" id="KW-0168">Coated pit</keyword>
<dbReference type="FunFam" id="2.30.29.30:FF:000113">
    <property type="entry name" value="FYVE, RhoGEF and PH domain-containing protein 4"/>
    <property type="match status" value="1"/>
</dbReference>
<feature type="region of interest" description="Disordered" evidence="45">
    <location>
        <begin position="1217"/>
        <end position="1284"/>
    </location>
</feature>
<evidence type="ECO:0000256" key="9">
    <source>
        <dbReference type="ARBA" id="ARBA00004600"/>
    </source>
</evidence>
<protein>
    <recommendedName>
        <fullName evidence="11">Dynamin-1-like protein</fullName>
        <ecNumber evidence="10">3.6.5.5</ecNumber>
    </recommendedName>
</protein>
<dbReference type="GO" id="GO:0012501">
    <property type="term" value="P:programmed cell death"/>
    <property type="evidence" value="ECO:0007669"/>
    <property type="project" value="UniProtKB-KW"/>
</dbReference>
<dbReference type="GO" id="GO:0005085">
    <property type="term" value="F:guanyl-nucleotide exchange factor activity"/>
    <property type="evidence" value="ECO:0007669"/>
    <property type="project" value="UniProtKB-KW"/>
</dbReference>
<evidence type="ECO:0000256" key="7">
    <source>
        <dbReference type="ARBA" id="ARBA00004514"/>
    </source>
</evidence>
<feature type="region of interest" description="Disordered" evidence="45">
    <location>
        <begin position="1"/>
        <end position="20"/>
    </location>
</feature>
<dbReference type="Ensembl" id="ENSSSCT00040027299.1">
    <property type="protein sequence ID" value="ENSSSCP00040011526.1"/>
    <property type="gene ID" value="ENSSSCG00040019934.1"/>
</dbReference>
<keyword evidence="40" id="KW-0206">Cytoskeleton</keyword>
<evidence type="ECO:0000256" key="6">
    <source>
        <dbReference type="ARBA" id="ARBA00004450"/>
    </source>
</evidence>
<dbReference type="InterPro" id="IPR000375">
    <property type="entry name" value="Dynamin_stalk"/>
</dbReference>
<accession>A0A8D0PJD1</accession>
<dbReference type="GO" id="GO:0005794">
    <property type="term" value="C:Golgi apparatus"/>
    <property type="evidence" value="ECO:0007669"/>
    <property type="project" value="UniProtKB-SubCell"/>
</dbReference>
<feature type="domain" description="FYVE-type" evidence="48">
    <location>
        <begin position="559"/>
        <end position="619"/>
    </location>
</feature>
<evidence type="ECO:0000256" key="10">
    <source>
        <dbReference type="ARBA" id="ARBA00011980"/>
    </source>
</evidence>
<keyword evidence="17" id="KW-0344">Guanine-nucleotide releasing factor</keyword>
<evidence type="ECO:0000259" key="46">
    <source>
        <dbReference type="PROSITE" id="PS50003"/>
    </source>
</evidence>
<evidence type="ECO:0000256" key="27">
    <source>
        <dbReference type="ARBA" id="ARBA00022843"/>
    </source>
</evidence>
<keyword evidence="32" id="KW-0446">Lipid-binding</keyword>
<dbReference type="Ensembl" id="ENSSSCT00030069027.1">
    <property type="protein sequence ID" value="ENSSSCP00030031529.1"/>
    <property type="gene ID" value="ENSSSCG00030049146.1"/>
</dbReference>
<keyword evidence="14" id="KW-0597">Phosphoprotein</keyword>
<feature type="compositionally biased region" description="Low complexity" evidence="45">
    <location>
        <begin position="1231"/>
        <end position="1248"/>
    </location>
</feature>
<dbReference type="InterPro" id="IPR051092">
    <property type="entry name" value="FYVE_RhoGEF_PH"/>
</dbReference>
<evidence type="ECO:0000256" key="26">
    <source>
        <dbReference type="ARBA" id="ARBA00022833"/>
    </source>
</evidence>
<feature type="domain" description="PH" evidence="46">
    <location>
        <begin position="643"/>
        <end position="740"/>
    </location>
</feature>
<keyword evidence="31" id="KW-0090">Biological rhythms</keyword>
<keyword evidence="19" id="KW-0479">Metal-binding</keyword>
<dbReference type="GO" id="GO:0048511">
    <property type="term" value="P:rhythmic process"/>
    <property type="evidence" value="ECO:0007669"/>
    <property type="project" value="UniProtKB-KW"/>
</dbReference>
<dbReference type="Gene3D" id="2.30.29.30">
    <property type="entry name" value="Pleckstrin-homology domain (PH domain)/Phosphotyrosine-binding domain (PTB)"/>
    <property type="match status" value="2"/>
</dbReference>
<keyword evidence="12" id="KW-0963">Cytoplasm</keyword>
<sequence length="1415" mass="159587">MEEVKPASASCVSKEKPSKVSDLISRFEGGSPLTNYSELKKDSAINLNVPRTPGRHGLTTTPQQKLLSQYLPEKQGHDTDHTQGVQTCVVNGMVAAQNQMECEEDKAATLSPDTPVQTSEPLPDTDLVNGEKEEKTTVPALPTTSDCEGSASDSSCRTPPVGPVLPLEEGRADTEDKVQERENGESPLELDQLDQQHEMKETDEQKLHKIANELLLTERAYVSRLDLLDQVFYCKLLEEANRGSFPAEMVNKIFSNISSINAFHSKFLLPELEKRMQEWETTPRIGDILQKLAPFLKMYGEYVKGFDNAMELVKNMTERIPQFKSVVEEIQKQKICGNLTLQHHMLEPVQRIPRYEMLLKDYLRKLPPDSLDWNDAKKSLEIISTAASHSNSAIRKMENLKKLLEIYEMLGEEEDIVNPSNELIKEGQILKLAARNTSAQERYLFLFNNMLLYCVPRFSLVGSKFTVRTRVGIDGMKIVETHNEEYPHTFQVSGKERTLELQASSEQDKEEWIKALQETIDAFHQRHETFRNAIAKDNDIQSEVSTAELGKRAPRWIRDNEVTMCMKCKEPFNALTRRRHHCRACGHVVCWKCSDYKAQLEYDGGKLSKVCKDCYQIISGFTDSEEKKRKGILEIESAEVSGNSVVCSFLQYMEKSKPWQKAWCVIPKQDPLVLYMYGAPQDVRAQATIPLLGYVVDDMPRSADLPHSFKLTQSKSVHSFAADSEELKQKWLKIILLAVTRRPLILQLVHVSPEDKRKTSGEENDPATWKNSRHLSKGVEAEEWGKFLHTKNKLYTDFDEIRQEIENETERISGNNKGVSPEPIHLKIFSPNVVNLTLVDLPGMTKVPVGDQPKDIELQIRELILRFISNPNSIILAVTAANTDMATSEALKISREVDPDGRRTLAVITKLDLMDAGTDAMDVLMGRVIPVKLGIIGVVNRSQLDINNKKSVTDSIRDEYAFLQKKYPSLANRNGTKYLARTLNRLLMHHIRDCLPELKTRINVLAAQYQSLLNSYGEPVDDKSATLLQLITKFATEYCNTIEGTAKYIETSELCGGARICYIFHETFGRTLESVDPLGGLNTIDILTAIRNATGPRPALFVPEVSFELLVKRQIKRLEEPSLRCVELVHEEMQRIIQHCSNYSTQELLRFPKLHDAIVEVVTCLLRKRLPVTNEMVHNLVAIELAYINTKHPDFADACGLMNNNIEEQRRNRLARELPSAVSRDKSSKVPSALAPASQEPSPAASAEADGKLIQDSRRETKNVTSGGGGVGDGVQEPTTGNWRGMLKTSKAEELLAEEKSKPIPIMPASPQKGHAVNLLDVPVPVARKLSAREQRDCEVIERLIKSYFLIVRKNIQDSVPKAVMHFLVNHVKDTLQSELVGQLYKSSLLDDLLTESEDMAQRRKEAADMLKVLL</sequence>
<dbReference type="Pfam" id="PF02212">
    <property type="entry name" value="GED"/>
    <property type="match status" value="1"/>
</dbReference>
<evidence type="ECO:0000256" key="15">
    <source>
        <dbReference type="ARBA" id="ARBA00022583"/>
    </source>
</evidence>
<evidence type="ECO:0000256" key="13">
    <source>
        <dbReference type="ARBA" id="ARBA00022499"/>
    </source>
</evidence>
<dbReference type="EC" id="3.6.5.5" evidence="10"/>
<dbReference type="CDD" id="cd08771">
    <property type="entry name" value="DLP_1"/>
    <property type="match status" value="1"/>
</dbReference>
<keyword evidence="37" id="KW-0505">Motor protein</keyword>
<dbReference type="SMART" id="SM00233">
    <property type="entry name" value="PH"/>
    <property type="match status" value="2"/>
</dbReference>
<keyword evidence="23" id="KW-1000">Mitochondrion outer membrane</keyword>
<keyword evidence="15" id="KW-0254">Endocytosis</keyword>
<keyword evidence="36" id="KW-0576">Peroxisome</keyword>
<evidence type="ECO:0000256" key="30">
    <source>
        <dbReference type="ARBA" id="ARBA00023034"/>
    </source>
</evidence>
<dbReference type="GO" id="GO:0005905">
    <property type="term" value="C:clathrin-coated pit"/>
    <property type="evidence" value="ECO:0007669"/>
    <property type="project" value="UniProtKB-SubCell"/>
</dbReference>
<evidence type="ECO:0000256" key="36">
    <source>
        <dbReference type="ARBA" id="ARBA00023140"/>
    </source>
</evidence>
<evidence type="ECO:0000256" key="41">
    <source>
        <dbReference type="ARBA" id="ARBA00023273"/>
    </source>
</evidence>
<keyword evidence="29" id="KW-0770">Synapse</keyword>
<dbReference type="SMART" id="SM00064">
    <property type="entry name" value="FYVE"/>
    <property type="match status" value="1"/>
</dbReference>
<keyword evidence="21" id="KW-0547">Nucleotide-binding</keyword>
<evidence type="ECO:0000256" key="40">
    <source>
        <dbReference type="ARBA" id="ARBA00023212"/>
    </source>
</evidence>
<keyword evidence="26" id="KW-0862">Zinc</keyword>
<dbReference type="InterPro" id="IPR013083">
    <property type="entry name" value="Znf_RING/FYVE/PHD"/>
</dbReference>
<evidence type="ECO:0000256" key="31">
    <source>
        <dbReference type="ARBA" id="ARBA00023108"/>
    </source>
</evidence>
<evidence type="ECO:0000256" key="12">
    <source>
        <dbReference type="ARBA" id="ARBA00022490"/>
    </source>
</evidence>
<evidence type="ECO:0000256" key="23">
    <source>
        <dbReference type="ARBA" id="ARBA00022787"/>
    </source>
</evidence>
<dbReference type="Gene3D" id="1.20.900.10">
    <property type="entry name" value="Dbl homology (DH) domain"/>
    <property type="match status" value="1"/>
</dbReference>
<feature type="region of interest" description="Disordered" evidence="45">
    <location>
        <begin position="102"/>
        <end position="193"/>
    </location>
</feature>
<evidence type="ECO:0000256" key="25">
    <source>
        <dbReference type="ARBA" id="ARBA00022801"/>
    </source>
</evidence>
<feature type="compositionally biased region" description="Polar residues" evidence="45">
    <location>
        <begin position="142"/>
        <end position="157"/>
    </location>
</feature>
<dbReference type="SMART" id="SM00325">
    <property type="entry name" value="RhoGEF"/>
    <property type="match status" value="1"/>
</dbReference>
<evidence type="ECO:0000256" key="44">
    <source>
        <dbReference type="PROSITE-ProRule" id="PRU00091"/>
    </source>
</evidence>
<evidence type="ECO:0000256" key="42">
    <source>
        <dbReference type="ARBA" id="ARBA00023329"/>
    </source>
</evidence>
<dbReference type="GO" id="GO:0005741">
    <property type="term" value="C:mitochondrial outer membrane"/>
    <property type="evidence" value="ECO:0007669"/>
    <property type="project" value="UniProtKB-SubCell"/>
</dbReference>
<comment type="subcellular location">
    <subcellularLocation>
        <location evidence="4">Cell projection</location>
    </subcellularLocation>
    <subcellularLocation>
        <location evidence="2">Cytoplasm</location>
        <location evidence="2">Cytoskeleton</location>
    </subcellularLocation>
    <subcellularLocation>
        <location evidence="7">Cytoplasm</location>
        <location evidence="7">Cytosol</location>
    </subcellularLocation>
    <subcellularLocation>
        <location evidence="5">Cytoplasmic vesicle</location>
        <location evidence="5">Secretory vesicle</location>
        <location evidence="5">Synaptic vesicle membrane</location>
    </subcellularLocation>
    <subcellularLocation>
        <location evidence="1">Endomembrane system</location>
        <topology evidence="1">Peripheral membrane protein</topology>
    </subcellularLocation>
    <subcellularLocation>
        <location evidence="8">Golgi apparatus</location>
    </subcellularLocation>
    <subcellularLocation>
        <location evidence="9">Membrane</location>
        <location evidence="9">Clathrin-coated pit</location>
    </subcellularLocation>
    <subcellularLocation>
        <location evidence="6">Mitochondrion outer membrane</location>
        <topology evidence="6">Peripheral membrane protein</topology>
    </subcellularLocation>
    <subcellularLocation>
        <location evidence="3">Peroxisome</location>
    </subcellularLocation>
</comment>
<dbReference type="GO" id="GO:0005525">
    <property type="term" value="F:GTP binding"/>
    <property type="evidence" value="ECO:0007669"/>
    <property type="project" value="UniProtKB-KW"/>
</dbReference>
<dbReference type="FunFam" id="3.40.50.300:FF:000172">
    <property type="entry name" value="Dynamin-1-like protein isoform 1"/>
    <property type="match status" value="1"/>
</dbReference>
<dbReference type="PROSITE" id="PS50003">
    <property type="entry name" value="PH_DOMAIN"/>
    <property type="match status" value="2"/>
</dbReference>
<dbReference type="CDD" id="cd15791">
    <property type="entry name" value="PH1_FDG4"/>
    <property type="match status" value="1"/>
</dbReference>
<keyword evidence="27" id="KW-0832">Ubl conjugation</keyword>
<dbReference type="InterPro" id="IPR020850">
    <property type="entry name" value="GED_dom"/>
</dbReference>
<keyword evidence="30" id="KW-0333">Golgi apparatus</keyword>
<gene>
    <name evidence="51" type="primary">DNM1L</name>
</gene>
<organism evidence="51 52">
    <name type="scientific">Sus scrofa</name>
    <name type="common">Pig</name>
    <dbReference type="NCBI Taxonomy" id="9823"/>
    <lineage>
        <taxon>Eukaryota</taxon>
        <taxon>Metazoa</taxon>
        <taxon>Chordata</taxon>
        <taxon>Craniata</taxon>
        <taxon>Vertebrata</taxon>
        <taxon>Euteleostomi</taxon>
        <taxon>Mammalia</taxon>
        <taxon>Eutheria</taxon>
        <taxon>Laurasiatheria</taxon>
        <taxon>Artiodactyla</taxon>
        <taxon>Suina</taxon>
        <taxon>Suidae</taxon>
        <taxon>Sus</taxon>
    </lineage>
</organism>
<keyword evidence="13" id="KW-1017">Isopeptide bond</keyword>
<evidence type="ECO:0000256" key="19">
    <source>
        <dbReference type="ARBA" id="ARBA00022723"/>
    </source>
</evidence>
<dbReference type="Pfam" id="PF00350">
    <property type="entry name" value="Dynamin_N"/>
    <property type="match status" value="1"/>
</dbReference>
<dbReference type="GO" id="GO:0030672">
    <property type="term" value="C:synaptic vesicle membrane"/>
    <property type="evidence" value="ECO:0007669"/>
    <property type="project" value="UniProtKB-SubCell"/>
</dbReference>
<dbReference type="FunFam" id="3.30.40.10:FF:000061">
    <property type="entry name" value="FYVE, RhoGEF and PH domain containing 1"/>
    <property type="match status" value="1"/>
</dbReference>
<evidence type="ECO:0000256" key="2">
    <source>
        <dbReference type="ARBA" id="ARBA00004245"/>
    </source>
</evidence>
<evidence type="ECO:0000256" key="4">
    <source>
        <dbReference type="ARBA" id="ARBA00004316"/>
    </source>
</evidence>
<dbReference type="GO" id="GO:0005829">
    <property type="term" value="C:cytosol"/>
    <property type="evidence" value="ECO:0007669"/>
    <property type="project" value="UniProtKB-SubCell"/>
</dbReference>
<dbReference type="PANTHER" id="PTHR12673:SF98">
    <property type="entry name" value="FYVE, RHOGEF AND PH DOMAIN-CONTAINING PROTEIN 4"/>
    <property type="match status" value="1"/>
</dbReference>
<evidence type="ECO:0000259" key="49">
    <source>
        <dbReference type="PROSITE" id="PS51388"/>
    </source>
</evidence>
<keyword evidence="42" id="KW-0968">Cytoplasmic vesicle</keyword>
<keyword evidence="41" id="KW-0966">Cell projection</keyword>
<evidence type="ECO:0000256" key="21">
    <source>
        <dbReference type="ARBA" id="ARBA00022741"/>
    </source>
</evidence>
<evidence type="ECO:0000256" key="16">
    <source>
        <dbReference type="ARBA" id="ARBA00022590"/>
    </source>
</evidence>
<feature type="domain" description="DH" evidence="47">
    <location>
        <begin position="206"/>
        <end position="393"/>
    </location>
</feature>
<evidence type="ECO:0000256" key="20">
    <source>
        <dbReference type="ARBA" id="ARBA00022737"/>
    </source>
</evidence>
<evidence type="ECO:0000256" key="5">
    <source>
        <dbReference type="ARBA" id="ARBA00004432"/>
    </source>
</evidence>
<feature type="compositionally biased region" description="Polar residues" evidence="45">
    <location>
        <begin position="111"/>
        <end position="120"/>
    </location>
</feature>
<evidence type="ECO:0000256" key="28">
    <source>
        <dbReference type="ARBA" id="ARBA00022990"/>
    </source>
</evidence>
<dbReference type="InterPro" id="IPR035899">
    <property type="entry name" value="DBL_dom_sf"/>
</dbReference>
<name>A0A8D0PJD1_PIG</name>
<keyword evidence="39" id="KW-0325">Glycoprotein</keyword>
<dbReference type="Ensembl" id="ENSSSCT00015080086.1">
    <property type="protein sequence ID" value="ENSSSCP00015032375.1"/>
    <property type="gene ID" value="ENSSSCG00015058208.1"/>
</dbReference>
<dbReference type="Gene3D" id="3.40.50.300">
    <property type="entry name" value="P-loop containing nucleotide triphosphate hydrolases"/>
    <property type="match status" value="1"/>
</dbReference>
<dbReference type="SUPFAM" id="SSF50729">
    <property type="entry name" value="PH domain-like"/>
    <property type="match status" value="2"/>
</dbReference>
<dbReference type="InterPro" id="IPR001401">
    <property type="entry name" value="Dynamin_GTPase"/>
</dbReference>
<keyword evidence="18" id="KW-0493">Microtubule</keyword>
<evidence type="ECO:0000256" key="32">
    <source>
        <dbReference type="ARBA" id="ARBA00023121"/>
    </source>
</evidence>
<dbReference type="PROSITE" id="PS51388">
    <property type="entry name" value="GED"/>
    <property type="match status" value="1"/>
</dbReference>
<dbReference type="CDD" id="cd00160">
    <property type="entry name" value="RhoGEF"/>
    <property type="match status" value="1"/>
</dbReference>
<evidence type="ECO:0000256" key="3">
    <source>
        <dbReference type="ARBA" id="ARBA00004275"/>
    </source>
</evidence>
<evidence type="ECO:0000256" key="45">
    <source>
        <dbReference type="SAM" id="MobiDB-lite"/>
    </source>
</evidence>
<dbReference type="GO" id="GO:0005874">
    <property type="term" value="C:microtubule"/>
    <property type="evidence" value="ECO:0007669"/>
    <property type="project" value="UniProtKB-KW"/>
</dbReference>
<evidence type="ECO:0000313" key="51">
    <source>
        <dbReference type="Ensembl" id="ENSSSCP00015032375.1"/>
    </source>
</evidence>
<dbReference type="GO" id="GO:0008289">
    <property type="term" value="F:lipid binding"/>
    <property type="evidence" value="ECO:0007669"/>
    <property type="project" value="UniProtKB-KW"/>
</dbReference>
<dbReference type="InterPro" id="IPR003130">
    <property type="entry name" value="GED"/>
</dbReference>
<evidence type="ECO:0000256" key="22">
    <source>
        <dbReference type="ARBA" id="ARBA00022771"/>
    </source>
</evidence>
<dbReference type="GO" id="GO:0006897">
    <property type="term" value="P:endocytosis"/>
    <property type="evidence" value="ECO:0007669"/>
    <property type="project" value="UniProtKB-KW"/>
</dbReference>
<evidence type="ECO:0000313" key="52">
    <source>
        <dbReference type="Proteomes" id="UP000694726"/>
    </source>
</evidence>
<evidence type="ECO:0000256" key="43">
    <source>
        <dbReference type="ARBA" id="ARBA00048040"/>
    </source>
</evidence>
<keyword evidence="22 44" id="KW-0863">Zinc-finger</keyword>
<dbReference type="GO" id="GO:0008270">
    <property type="term" value="F:zinc ion binding"/>
    <property type="evidence" value="ECO:0007669"/>
    <property type="project" value="UniProtKB-KW"/>
</dbReference>
<dbReference type="InterPro" id="IPR037742">
    <property type="entry name" value="FDG4_N_PH"/>
</dbReference>
<evidence type="ECO:0000256" key="33">
    <source>
        <dbReference type="ARBA" id="ARBA00023128"/>
    </source>
</evidence>
<dbReference type="SMART" id="SM00053">
    <property type="entry name" value="DYNc"/>
    <property type="match status" value="1"/>
</dbReference>
<keyword evidence="33" id="KW-0496">Mitochondrion</keyword>
<reference evidence="51" key="1">
    <citation type="submission" date="2025-05" db="UniProtKB">
        <authorList>
            <consortium name="Ensembl"/>
        </authorList>
    </citation>
    <scope>IDENTIFICATION</scope>
</reference>
<dbReference type="SUPFAM" id="SSF52540">
    <property type="entry name" value="P-loop containing nucleoside triphosphate hydrolases"/>
    <property type="match status" value="1"/>
</dbReference>
<dbReference type="Gene3D" id="3.30.40.10">
    <property type="entry name" value="Zinc/RING finger domain, C3HC4 (zinc finger)"/>
    <property type="match status" value="1"/>
</dbReference>
<dbReference type="InterPro" id="IPR017455">
    <property type="entry name" value="Znf_FYVE-rel"/>
</dbReference>
<evidence type="ECO:0000256" key="8">
    <source>
        <dbReference type="ARBA" id="ARBA00004555"/>
    </source>
</evidence>
<dbReference type="GO" id="GO:0003924">
    <property type="term" value="F:GTPase activity"/>
    <property type="evidence" value="ECO:0007669"/>
    <property type="project" value="InterPro"/>
</dbReference>
<dbReference type="InterPro" id="IPR001849">
    <property type="entry name" value="PH_domain"/>
</dbReference>
<dbReference type="InterPro" id="IPR030381">
    <property type="entry name" value="G_DYNAMIN_dom"/>
</dbReference>
<evidence type="ECO:0000256" key="39">
    <source>
        <dbReference type="ARBA" id="ARBA00023180"/>
    </source>
</evidence>
<dbReference type="FunFam" id="1.20.120.1240:FF:000034">
    <property type="entry name" value="Dynamin 1 like"/>
    <property type="match status" value="1"/>
</dbReference>
<dbReference type="InterPro" id="IPR045063">
    <property type="entry name" value="Dynamin_N"/>
</dbReference>
<dbReference type="PROSITE" id="PS50178">
    <property type="entry name" value="ZF_FYVE"/>
    <property type="match status" value="1"/>
</dbReference>
<dbReference type="PROSITE" id="PS50010">
    <property type="entry name" value="DH_2"/>
    <property type="match status" value="1"/>
</dbReference>
<dbReference type="SUPFAM" id="SSF48065">
    <property type="entry name" value="DBL homology domain (DH-domain)"/>
    <property type="match status" value="1"/>
</dbReference>
<keyword evidence="35" id="KW-0472">Membrane</keyword>
<evidence type="ECO:0000259" key="47">
    <source>
        <dbReference type="PROSITE" id="PS50010"/>
    </source>
</evidence>
<keyword evidence="16" id="KW-1210">Necrosis</keyword>
<dbReference type="PANTHER" id="PTHR12673">
    <property type="entry name" value="FACIOGENITAL DYSPLASIA PROTEIN"/>
    <property type="match status" value="1"/>
</dbReference>
<feature type="region of interest" description="Disordered" evidence="45">
    <location>
        <begin position="755"/>
        <end position="774"/>
    </location>
</feature>
<feature type="compositionally biased region" description="Basic and acidic residues" evidence="45">
    <location>
        <begin position="1249"/>
        <end position="1262"/>
    </location>
</feature>
<dbReference type="InterPro" id="IPR027417">
    <property type="entry name" value="P-loop_NTPase"/>
</dbReference>
<evidence type="ECO:0000256" key="24">
    <source>
        <dbReference type="ARBA" id="ARBA00022799"/>
    </source>
</evidence>
<dbReference type="InterPro" id="IPR000306">
    <property type="entry name" value="Znf_FYVE"/>
</dbReference>
<dbReference type="FunFam" id="1.20.120.1240:FF:000006">
    <property type="entry name" value="Dynamin-1-like protein isoform 1"/>
    <property type="match status" value="1"/>
</dbReference>
<feature type="domain" description="PH" evidence="46">
    <location>
        <begin position="422"/>
        <end position="521"/>
    </location>
</feature>
<keyword evidence="25" id="KW-0378">Hydrolase</keyword>
<feature type="domain" description="Dynamin-type G" evidence="50">
    <location>
        <begin position="702"/>
        <end position="996"/>
    </location>
</feature>
<evidence type="ECO:0000256" key="29">
    <source>
        <dbReference type="ARBA" id="ARBA00023018"/>
    </source>
</evidence>
<dbReference type="CDD" id="cd15741">
    <property type="entry name" value="FYVE_FGD1_2_4"/>
    <property type="match status" value="1"/>
</dbReference>
<dbReference type="InterPro" id="IPR011993">
    <property type="entry name" value="PH-like_dom_sf"/>
</dbReference>
<evidence type="ECO:0000256" key="17">
    <source>
        <dbReference type="ARBA" id="ARBA00022658"/>
    </source>
</evidence>
<keyword evidence="24" id="KW-0702">S-nitrosylation</keyword>
<evidence type="ECO:0000256" key="1">
    <source>
        <dbReference type="ARBA" id="ARBA00004184"/>
    </source>
</evidence>
<dbReference type="SMART" id="SM00302">
    <property type="entry name" value="GED"/>
    <property type="match status" value="1"/>
</dbReference>
<dbReference type="Gene3D" id="1.20.120.1240">
    <property type="entry name" value="Dynamin, middle domain"/>
    <property type="match status" value="2"/>
</dbReference>
<evidence type="ECO:0000256" key="18">
    <source>
        <dbReference type="ARBA" id="ARBA00022701"/>
    </source>
</evidence>
<dbReference type="Pfam" id="PF00169">
    <property type="entry name" value="PH"/>
    <property type="match status" value="2"/>
</dbReference>
<dbReference type="PROSITE" id="PS51718">
    <property type="entry name" value="G_DYNAMIN_2"/>
    <property type="match status" value="1"/>
</dbReference>